<dbReference type="AlphaFoldDB" id="A0AAW1SS67"/>
<accession>A0AAW1SS67</accession>
<dbReference type="Proteomes" id="UP001485043">
    <property type="component" value="Unassembled WGS sequence"/>
</dbReference>
<evidence type="ECO:0000313" key="3">
    <source>
        <dbReference type="Proteomes" id="UP001485043"/>
    </source>
</evidence>
<evidence type="ECO:0008006" key="4">
    <source>
        <dbReference type="Google" id="ProtNLM"/>
    </source>
</evidence>
<sequence length="100" mass="10671">MPTLAALSWGCAWSITEDPLRKPEAASPPAVDDHTEVHCSDRMGRLPGKLQEPANDSEAHGSMSGGAWPATSALGMEIHNCGCMMGWKDDAPEHSSRSIQ</sequence>
<evidence type="ECO:0000313" key="2">
    <source>
        <dbReference type="EMBL" id="KAK9854755.1"/>
    </source>
</evidence>
<name>A0AAW1SS67_9CHLO</name>
<reference evidence="2 3" key="1">
    <citation type="journal article" date="2024" name="Nat. Commun.">
        <title>Phylogenomics reveals the evolutionary origins of lichenization in chlorophyte algae.</title>
        <authorList>
            <person name="Puginier C."/>
            <person name="Libourel C."/>
            <person name="Otte J."/>
            <person name="Skaloud P."/>
            <person name="Haon M."/>
            <person name="Grisel S."/>
            <person name="Petersen M."/>
            <person name="Berrin J.G."/>
            <person name="Delaux P.M."/>
            <person name="Dal Grande F."/>
            <person name="Keller J."/>
        </authorList>
    </citation>
    <scope>NUCLEOTIDE SEQUENCE [LARGE SCALE GENOMIC DNA]</scope>
    <source>
        <strain evidence="2 3">SAG 2523</strain>
    </source>
</reference>
<organism evidence="2 3">
    <name type="scientific">Apatococcus fuscideae</name>
    <dbReference type="NCBI Taxonomy" id="2026836"/>
    <lineage>
        <taxon>Eukaryota</taxon>
        <taxon>Viridiplantae</taxon>
        <taxon>Chlorophyta</taxon>
        <taxon>core chlorophytes</taxon>
        <taxon>Trebouxiophyceae</taxon>
        <taxon>Chlorellales</taxon>
        <taxon>Chlorellaceae</taxon>
        <taxon>Apatococcus</taxon>
    </lineage>
</organism>
<gene>
    <name evidence="2" type="ORF">WJX84_003129</name>
</gene>
<proteinExistence type="predicted"/>
<feature type="region of interest" description="Disordered" evidence="1">
    <location>
        <begin position="20"/>
        <end position="68"/>
    </location>
</feature>
<dbReference type="EMBL" id="JALJOV010001093">
    <property type="protein sequence ID" value="KAK9854755.1"/>
    <property type="molecule type" value="Genomic_DNA"/>
</dbReference>
<feature type="compositionally biased region" description="Basic and acidic residues" evidence="1">
    <location>
        <begin position="31"/>
        <end position="44"/>
    </location>
</feature>
<comment type="caution">
    <text evidence="2">The sequence shown here is derived from an EMBL/GenBank/DDBJ whole genome shotgun (WGS) entry which is preliminary data.</text>
</comment>
<keyword evidence="3" id="KW-1185">Reference proteome</keyword>
<evidence type="ECO:0000256" key="1">
    <source>
        <dbReference type="SAM" id="MobiDB-lite"/>
    </source>
</evidence>
<protein>
    <recommendedName>
        <fullName evidence="4">Secreted protein</fullName>
    </recommendedName>
</protein>